<evidence type="ECO:0000313" key="2">
    <source>
        <dbReference type="EMBL" id="OGF74265.1"/>
    </source>
</evidence>
<dbReference type="Proteomes" id="UP000178276">
    <property type="component" value="Unassembled WGS sequence"/>
</dbReference>
<feature type="domain" description="NYN" evidence="1">
    <location>
        <begin position="6"/>
        <end position="180"/>
    </location>
</feature>
<name>A0A1F5WF74_9BACT</name>
<organism evidence="2 3">
    <name type="scientific">Candidatus Giovannonibacteria bacterium RIFCSPHIGHO2_02_43_16</name>
    <dbReference type="NCBI Taxonomy" id="1798331"/>
    <lineage>
        <taxon>Bacteria</taxon>
        <taxon>Candidatus Giovannoniibacteriota</taxon>
    </lineage>
</organism>
<dbReference type="Gene3D" id="3.40.50.1010">
    <property type="entry name" value="5'-nuclease"/>
    <property type="match status" value="1"/>
</dbReference>
<dbReference type="EMBL" id="MFHJ01000012">
    <property type="protein sequence ID" value="OGF74265.1"/>
    <property type="molecule type" value="Genomic_DNA"/>
</dbReference>
<reference evidence="2 3" key="1">
    <citation type="journal article" date="2016" name="Nat. Commun.">
        <title>Thousands of microbial genomes shed light on interconnected biogeochemical processes in an aquifer system.</title>
        <authorList>
            <person name="Anantharaman K."/>
            <person name="Brown C.T."/>
            <person name="Hug L.A."/>
            <person name="Sharon I."/>
            <person name="Castelle C.J."/>
            <person name="Probst A.J."/>
            <person name="Thomas B.C."/>
            <person name="Singh A."/>
            <person name="Wilkins M.J."/>
            <person name="Karaoz U."/>
            <person name="Brodie E.L."/>
            <person name="Williams K.H."/>
            <person name="Hubbard S.S."/>
            <person name="Banfield J.F."/>
        </authorList>
    </citation>
    <scope>NUCLEOTIDE SEQUENCE [LARGE SCALE GENOMIC DNA]</scope>
</reference>
<sequence>MERHAFIDVANTKGTASTALEFYIDWQKLFNFFSGGKWQCANIFYYEGGTDSRIYKNRFKKLSDIGYSVKTKQIFSHKNKEKVVTYVCAYCEHKNDTPVREWNLECYKCKEINDIPIIYGSRRKANFDVEITCDALEFAKPKTEILLFTGDGDFCYLAEKLVSLGARVTFVSTVKETSKNEKRFSTRLRSLINSEESRYIKTQKAPRVRLLEMNNFKLLIQSTQGVETSFEQAKHKENAAKRDVFE</sequence>
<dbReference type="AlphaFoldDB" id="A0A1F5WF74"/>
<dbReference type="PANTHER" id="PTHR35458:SF8">
    <property type="entry name" value="SLR0650 PROTEIN"/>
    <property type="match status" value="1"/>
</dbReference>
<dbReference type="Pfam" id="PF01936">
    <property type="entry name" value="NYN"/>
    <property type="match status" value="1"/>
</dbReference>
<evidence type="ECO:0000313" key="3">
    <source>
        <dbReference type="Proteomes" id="UP000178276"/>
    </source>
</evidence>
<gene>
    <name evidence="2" type="ORF">A2W57_00715</name>
</gene>
<dbReference type="PANTHER" id="PTHR35458">
    <property type="entry name" value="SLR0755 PROTEIN"/>
    <property type="match status" value="1"/>
</dbReference>
<comment type="caution">
    <text evidence="2">The sequence shown here is derived from an EMBL/GenBank/DDBJ whole genome shotgun (WGS) entry which is preliminary data.</text>
</comment>
<dbReference type="GO" id="GO:0004540">
    <property type="term" value="F:RNA nuclease activity"/>
    <property type="evidence" value="ECO:0007669"/>
    <property type="project" value="InterPro"/>
</dbReference>
<protein>
    <recommendedName>
        <fullName evidence="1">NYN domain-containing protein</fullName>
    </recommendedName>
</protein>
<dbReference type="InterPro" id="IPR047140">
    <property type="entry name" value="LabA"/>
</dbReference>
<accession>A0A1F5WF74</accession>
<evidence type="ECO:0000259" key="1">
    <source>
        <dbReference type="Pfam" id="PF01936"/>
    </source>
</evidence>
<dbReference type="STRING" id="1798331.A2W57_00715"/>
<proteinExistence type="predicted"/>
<dbReference type="InterPro" id="IPR021139">
    <property type="entry name" value="NYN"/>
</dbReference>